<feature type="coiled-coil region" evidence="4">
    <location>
        <begin position="774"/>
        <end position="915"/>
    </location>
</feature>
<dbReference type="OrthoDB" id="10254973at2759"/>
<feature type="coiled-coil region" evidence="4">
    <location>
        <begin position="238"/>
        <end position="463"/>
    </location>
</feature>
<feature type="compositionally biased region" description="Basic residues" evidence="5">
    <location>
        <begin position="1"/>
        <end position="15"/>
    </location>
</feature>
<dbReference type="VEuPathDB" id="AmoebaDB:NfTy_022410"/>
<dbReference type="OMA" id="RFWTSQP"/>
<evidence type="ECO:0000313" key="7">
    <source>
        <dbReference type="EMBL" id="KAF0982020.1"/>
    </source>
</evidence>
<evidence type="ECO:0000256" key="4">
    <source>
        <dbReference type="SAM" id="Coils"/>
    </source>
</evidence>
<protein>
    <recommendedName>
        <fullName evidence="2">Structural maintenance of chromosomes protein 5</fullName>
    </recommendedName>
</protein>
<dbReference type="GO" id="GO:0000724">
    <property type="term" value="P:double-strand break repair via homologous recombination"/>
    <property type="evidence" value="ECO:0007669"/>
    <property type="project" value="TreeGrafter"/>
</dbReference>
<organism evidence="7 8">
    <name type="scientific">Naegleria fowleri</name>
    <name type="common">Brain eating amoeba</name>
    <dbReference type="NCBI Taxonomy" id="5763"/>
    <lineage>
        <taxon>Eukaryota</taxon>
        <taxon>Discoba</taxon>
        <taxon>Heterolobosea</taxon>
        <taxon>Tetramitia</taxon>
        <taxon>Eutetramitia</taxon>
        <taxon>Vahlkampfiidae</taxon>
        <taxon>Naegleria</taxon>
    </lineage>
</organism>
<dbReference type="GO" id="GO:0030915">
    <property type="term" value="C:Smc5-Smc6 complex"/>
    <property type="evidence" value="ECO:0007669"/>
    <property type="project" value="TreeGrafter"/>
</dbReference>
<dbReference type="PANTHER" id="PTHR45916:SF1">
    <property type="entry name" value="STRUCTURAL MAINTENANCE OF CHROMOSOMES PROTEIN 5"/>
    <property type="match status" value="1"/>
</dbReference>
<dbReference type="GO" id="GO:0016887">
    <property type="term" value="F:ATP hydrolysis activity"/>
    <property type="evidence" value="ECO:0007669"/>
    <property type="project" value="InterPro"/>
</dbReference>
<proteinExistence type="inferred from homology"/>
<gene>
    <name evidence="7" type="ORF">FDP41_011881</name>
</gene>
<name>A0A6A5C8C9_NAEFO</name>
<dbReference type="Pfam" id="PF13476">
    <property type="entry name" value="AAA_23"/>
    <property type="match status" value="1"/>
</dbReference>
<evidence type="ECO:0000256" key="1">
    <source>
        <dbReference type="ARBA" id="ARBA00010171"/>
    </source>
</evidence>
<dbReference type="SUPFAM" id="SSF52540">
    <property type="entry name" value="P-loop containing nucleoside triphosphate hydrolases"/>
    <property type="match status" value="2"/>
</dbReference>
<evidence type="ECO:0000256" key="2">
    <source>
        <dbReference type="ARBA" id="ARBA00018687"/>
    </source>
</evidence>
<sequence length="1107" mass="128537">MSTRKKPTQQEKRKRNTEEEVTTALNGETSQKKTKTVAPNQGINGVGAYQIPKMRPGSIYRIKLQNFMTYDDCEFFPGPGLNLVLGPNGTGKSSIVSAICVGLAGSTKLLGRASKVADYIKHGKDKAFIEIELFTNDKRNVTIKRTFVKKEGKETSTWKINGNKKSMEQVKQIIDDLNIQLDNLTQFLPQERVSEFAGLTPVERLQQTQEAVLPPEVIKYQESLIKEQEDFKKNAHTIDSLQSTIDTLKKKNSQTEKEVEKYKQRQEYLKKVELCTIKLPIARFKQMQTRGKALREEIQQKKQEYEVLQNKNGPLKDEIDLLQQQHQKLENEQKKDKEKINSLKPQFEEIAKKIEHSSAKIEQFLQEITSAKQKSEQRKHHIQKLDQQINQFQQRLSTFNTESAKTTIAQKLRELANINEEMSKITDRRLELGRILDAKKQDIEEVKQKIQKLDNEKHQRLKRLGGKYPSVVKTYEWYRNNLRDFNKPVYLVPLEISVLESVFADYLEMHLPEYVFRSFVCEDSEDRSRLTQYVEECKYNITIIDRAPDAYTPQRLVPQERLKHYGMLHYLDQTFEAPDVIKMVLKEIARIDIVAVGGANAKIEAFLTETPIKCAFVPGQQYLMRSSHYSSNTSTRVLDITKAKVFTAVDLTEKESLNKELQVLVSEKQNIDKELNEAKEQERNYQTKKETLESQRKEAEKKLKEYDSLQKQIANYEKQKRDILKVADNVEETERKCNQKIKEEKISQIALHIQLKDCCKKFNDLMIKNDKRPLSALSLKKELEEKRVQLVEAERRTKELEMNIKILESEFSSIKSTLNEIKQDMEERINRYGQKNGLDEQQVRDLLTVFPESEEELRTEIQHYQDEAEKIVADEASIVEYERRKKEIEEKELQLQNLKDRVANISNTVNELKEKWLKPLKTCVDKINETFMEYCKHIGISGEVCLTGNDEDFRSWEIDIRVKFRDSEKLCSLSAQRQSGGERSVTTILYLLSLQQLNKAPFRVVDEINQGMDSVNERKIFYQMLDSSQGEDIPQSFLITPKLLPNLVPNNANNLTILFIFNGPVNISQDLVAKYFSKFDKSLECKKEPGTASAFNHNASDSESDEE</sequence>
<reference evidence="7 8" key="1">
    <citation type="journal article" date="2019" name="Sci. Rep.">
        <title>Nanopore sequencing improves the draft genome of the human pathogenic amoeba Naegleria fowleri.</title>
        <authorList>
            <person name="Liechti N."/>
            <person name="Schurch N."/>
            <person name="Bruggmann R."/>
            <person name="Wittwer M."/>
        </authorList>
    </citation>
    <scope>NUCLEOTIDE SEQUENCE [LARGE SCALE GENOMIC DNA]</scope>
    <source>
        <strain evidence="7 8">ATCC 30894</strain>
    </source>
</reference>
<dbReference type="PANTHER" id="PTHR45916">
    <property type="entry name" value="STRUCTURAL MAINTENANCE OF CHROMOSOMES PROTEIN 5"/>
    <property type="match status" value="1"/>
</dbReference>
<dbReference type="EMBL" id="VFQX01000012">
    <property type="protein sequence ID" value="KAF0982020.1"/>
    <property type="molecule type" value="Genomic_DNA"/>
</dbReference>
<feature type="domain" description="Rad50/SbcC-type AAA" evidence="6">
    <location>
        <begin position="61"/>
        <end position="252"/>
    </location>
</feature>
<dbReference type="Gene3D" id="3.40.50.300">
    <property type="entry name" value="P-loop containing nucleotide triphosphate hydrolases"/>
    <property type="match status" value="2"/>
</dbReference>
<dbReference type="Gene3D" id="1.10.287.1490">
    <property type="match status" value="1"/>
</dbReference>
<dbReference type="RefSeq" id="XP_044566733.1">
    <property type="nucleotide sequence ID" value="XM_044702339.1"/>
</dbReference>
<keyword evidence="8" id="KW-1185">Reference proteome</keyword>
<dbReference type="AlphaFoldDB" id="A0A6A5C8C9"/>
<comment type="similarity">
    <text evidence="1">Belongs to the SMC family. SMC5 subfamily.</text>
</comment>
<dbReference type="VEuPathDB" id="AmoebaDB:FDP41_011881"/>
<dbReference type="GeneID" id="68119096"/>
<dbReference type="GO" id="GO:0005634">
    <property type="term" value="C:nucleus"/>
    <property type="evidence" value="ECO:0007669"/>
    <property type="project" value="TreeGrafter"/>
</dbReference>
<feature type="region of interest" description="Disordered" evidence="5">
    <location>
        <begin position="1"/>
        <end position="34"/>
    </location>
</feature>
<keyword evidence="3 4" id="KW-0175">Coiled coil</keyword>
<accession>A0A6A5C8C9</accession>
<dbReference type="GO" id="GO:0003697">
    <property type="term" value="F:single-stranded DNA binding"/>
    <property type="evidence" value="ECO:0007669"/>
    <property type="project" value="TreeGrafter"/>
</dbReference>
<dbReference type="VEuPathDB" id="AmoebaDB:NF0129580"/>
<dbReference type="InterPro" id="IPR038729">
    <property type="entry name" value="Rad50/SbcC_AAA"/>
</dbReference>
<evidence type="ECO:0000256" key="3">
    <source>
        <dbReference type="ARBA" id="ARBA00023054"/>
    </source>
</evidence>
<evidence type="ECO:0000259" key="6">
    <source>
        <dbReference type="Pfam" id="PF13476"/>
    </source>
</evidence>
<comment type="caution">
    <text evidence="7">The sequence shown here is derived from an EMBL/GenBank/DDBJ whole genome shotgun (WGS) entry which is preliminary data.</text>
</comment>
<evidence type="ECO:0000313" key="8">
    <source>
        <dbReference type="Proteomes" id="UP000444721"/>
    </source>
</evidence>
<evidence type="ECO:0000256" key="5">
    <source>
        <dbReference type="SAM" id="MobiDB-lite"/>
    </source>
</evidence>
<feature type="coiled-coil region" evidence="4">
    <location>
        <begin position="654"/>
        <end position="736"/>
    </location>
</feature>
<dbReference type="Proteomes" id="UP000444721">
    <property type="component" value="Unassembled WGS sequence"/>
</dbReference>
<dbReference type="InterPro" id="IPR027417">
    <property type="entry name" value="P-loop_NTPase"/>
</dbReference>